<comment type="caution">
    <text evidence="2">The sequence shown here is derived from an EMBL/GenBank/DDBJ whole genome shotgun (WGS) entry which is preliminary data.</text>
</comment>
<proteinExistence type="predicted"/>
<protein>
    <submittedName>
        <fullName evidence="2">Uncharacterized protein</fullName>
    </submittedName>
</protein>
<sequence length="52" mass="5941">MGLGHETDDNGPDRQFGSVETHARIRQLRRSSLKTALYWLQLLALPSWLAHP</sequence>
<name>A0A2P2E6B6_9PROT</name>
<keyword evidence="3" id="KW-1185">Reference proteome</keyword>
<dbReference type="Proteomes" id="UP000245086">
    <property type="component" value="Unassembled WGS sequence"/>
</dbReference>
<evidence type="ECO:0000256" key="1">
    <source>
        <dbReference type="SAM" id="MobiDB-lite"/>
    </source>
</evidence>
<reference evidence="2 3" key="1">
    <citation type="journal article" date="2018" name="Genome Announc.">
        <title>Draft Genome Sequence of "Candidatus Phycosocius bacilliformis," an Alphaproteobacterial Ectosymbiont of the Hydrocarbon-Producing Green Alga Botryococcus braunii.</title>
        <authorList>
            <person name="Tanabe Y."/>
            <person name="Yamaguchi H."/>
            <person name="Watanabe M.M."/>
        </authorList>
    </citation>
    <scope>NUCLEOTIDE SEQUENCE [LARGE SCALE GENOMIC DNA]</scope>
    <source>
        <strain evidence="2 3">BOTRYCO-2</strain>
    </source>
</reference>
<accession>A0A2P2E6B6</accession>
<feature type="compositionally biased region" description="Basic and acidic residues" evidence="1">
    <location>
        <begin position="1"/>
        <end position="12"/>
    </location>
</feature>
<evidence type="ECO:0000313" key="3">
    <source>
        <dbReference type="Proteomes" id="UP000245086"/>
    </source>
</evidence>
<dbReference type="EMBL" id="BFBR01000001">
    <property type="protein sequence ID" value="GBF56602.1"/>
    <property type="molecule type" value="Genomic_DNA"/>
</dbReference>
<organism evidence="2 3">
    <name type="scientific">Candidatus Phycosocius bacilliformis</name>
    <dbReference type="NCBI Taxonomy" id="1445552"/>
    <lineage>
        <taxon>Bacteria</taxon>
        <taxon>Pseudomonadati</taxon>
        <taxon>Pseudomonadota</taxon>
        <taxon>Alphaproteobacteria</taxon>
        <taxon>Caulobacterales</taxon>
        <taxon>Caulobacterales incertae sedis</taxon>
        <taxon>Candidatus Phycosocius</taxon>
    </lineage>
</organism>
<dbReference type="AlphaFoldDB" id="A0A2P2E6B6"/>
<feature type="region of interest" description="Disordered" evidence="1">
    <location>
        <begin position="1"/>
        <end position="21"/>
    </location>
</feature>
<gene>
    <name evidence="2" type="ORF">PbB2_00259</name>
</gene>
<evidence type="ECO:0000313" key="2">
    <source>
        <dbReference type="EMBL" id="GBF56602.1"/>
    </source>
</evidence>